<gene>
    <name evidence="1" type="ORF">ACFFU1_11080</name>
</gene>
<evidence type="ECO:0008006" key="3">
    <source>
        <dbReference type="Google" id="ProtNLM"/>
    </source>
</evidence>
<evidence type="ECO:0000313" key="1">
    <source>
        <dbReference type="EMBL" id="MFB9105446.1"/>
    </source>
</evidence>
<organism evidence="1 2">
    <name type="scientific">Algibacter miyuki</name>
    <dbReference type="NCBI Taxonomy" id="1306933"/>
    <lineage>
        <taxon>Bacteria</taxon>
        <taxon>Pseudomonadati</taxon>
        <taxon>Bacteroidota</taxon>
        <taxon>Flavobacteriia</taxon>
        <taxon>Flavobacteriales</taxon>
        <taxon>Flavobacteriaceae</taxon>
        <taxon>Algibacter</taxon>
    </lineage>
</organism>
<comment type="caution">
    <text evidence="1">The sequence shown here is derived from an EMBL/GenBank/DDBJ whole genome shotgun (WGS) entry which is preliminary data.</text>
</comment>
<dbReference type="EMBL" id="JBHMFA010000006">
    <property type="protein sequence ID" value="MFB9105446.1"/>
    <property type="molecule type" value="Genomic_DNA"/>
</dbReference>
<evidence type="ECO:0000313" key="2">
    <source>
        <dbReference type="Proteomes" id="UP001589590"/>
    </source>
</evidence>
<name>A0ABV5H1U0_9FLAO</name>
<sequence>MKHLVKIPIGVIHIYENYVVSIINEGETVTVKSNDALAEIANTYFKSRPFIYIANRINSYAVDPRVYKKTSLINNLIGFAVVSENLVALSNAKIEKLFFSRPFESFTTMEDAVNWSNLIVSQNNSNLDILDV</sequence>
<proteinExistence type="predicted"/>
<accession>A0ABV5H1U0</accession>
<dbReference type="Proteomes" id="UP001589590">
    <property type="component" value="Unassembled WGS sequence"/>
</dbReference>
<protein>
    <recommendedName>
        <fullName evidence="3">STAS/SEC14 domain-containing protein</fullName>
    </recommendedName>
</protein>
<dbReference type="RefSeq" id="WP_290268179.1">
    <property type="nucleotide sequence ID" value="NZ_JAUFQP010000001.1"/>
</dbReference>
<reference evidence="1 2" key="1">
    <citation type="submission" date="2024-09" db="EMBL/GenBank/DDBJ databases">
        <authorList>
            <person name="Sun Q."/>
            <person name="Mori K."/>
        </authorList>
    </citation>
    <scope>NUCLEOTIDE SEQUENCE [LARGE SCALE GENOMIC DNA]</scope>
    <source>
        <strain evidence="1 2">CECT 8300</strain>
    </source>
</reference>
<keyword evidence="2" id="KW-1185">Reference proteome</keyword>